<feature type="domain" description="DUF4365" evidence="2">
    <location>
        <begin position="98"/>
        <end position="207"/>
    </location>
</feature>
<evidence type="ECO:0000313" key="4">
    <source>
        <dbReference type="Proteomes" id="UP000604475"/>
    </source>
</evidence>
<dbReference type="Pfam" id="PF14280">
    <property type="entry name" value="DUF4365"/>
    <property type="match status" value="1"/>
</dbReference>
<dbReference type="RefSeq" id="WP_203000251.1">
    <property type="nucleotide sequence ID" value="NZ_JADWYU010000133.1"/>
</dbReference>
<sequence length="222" mass="24605">MIDGGEDSNALFGDAYTEPPTPGVPRPPEQRASDEAEPWNRLADLSDRARSGHDHRDKGGFGERWIETLAEIAGLGCAFERVERSIGELTFTLAHQIGRLQEAKIAAQVKTTAEPGYDKFGRIAYPLDATSYNRLVGPFQHPHYLFLVITSKERRNRMSTCDSGDKLSGGVYYHSLRGESPTKNRSKKTVYIDAKNRISPESLIQLCVNAAHEFNADLGVTL</sequence>
<evidence type="ECO:0000256" key="1">
    <source>
        <dbReference type="SAM" id="MobiDB-lite"/>
    </source>
</evidence>
<accession>A0A937RFB7</accession>
<dbReference type="InterPro" id="IPR025375">
    <property type="entry name" value="DUF4365"/>
</dbReference>
<feature type="region of interest" description="Disordered" evidence="1">
    <location>
        <begin position="1"/>
        <end position="38"/>
    </location>
</feature>
<gene>
    <name evidence="3" type="ORF">I7412_12290</name>
</gene>
<dbReference type="EMBL" id="JAEACQ010000165">
    <property type="protein sequence ID" value="MBL7627940.1"/>
    <property type="molecule type" value="Genomic_DNA"/>
</dbReference>
<reference evidence="3" key="1">
    <citation type="submission" date="2020-12" db="EMBL/GenBank/DDBJ databases">
        <title>Genomic characterization of non-nitrogen-fixing Frankia strains.</title>
        <authorList>
            <person name="Carlos-Shanley C."/>
            <person name="Guerra T."/>
            <person name="Hahn D."/>
        </authorList>
    </citation>
    <scope>NUCLEOTIDE SEQUENCE</scope>
    <source>
        <strain evidence="3">CN6</strain>
    </source>
</reference>
<keyword evidence="4" id="KW-1185">Reference proteome</keyword>
<organism evidence="3 4">
    <name type="scientific">Frankia nepalensis</name>
    <dbReference type="NCBI Taxonomy" id="1836974"/>
    <lineage>
        <taxon>Bacteria</taxon>
        <taxon>Bacillati</taxon>
        <taxon>Actinomycetota</taxon>
        <taxon>Actinomycetes</taxon>
        <taxon>Frankiales</taxon>
        <taxon>Frankiaceae</taxon>
        <taxon>Frankia</taxon>
    </lineage>
</organism>
<dbReference type="AlphaFoldDB" id="A0A937RFB7"/>
<proteinExistence type="predicted"/>
<name>A0A937RFB7_9ACTN</name>
<comment type="caution">
    <text evidence="3">The sequence shown here is derived from an EMBL/GenBank/DDBJ whole genome shotgun (WGS) entry which is preliminary data.</text>
</comment>
<evidence type="ECO:0000259" key="2">
    <source>
        <dbReference type="Pfam" id="PF14280"/>
    </source>
</evidence>
<dbReference type="Proteomes" id="UP000604475">
    <property type="component" value="Unassembled WGS sequence"/>
</dbReference>
<evidence type="ECO:0000313" key="3">
    <source>
        <dbReference type="EMBL" id="MBL7627940.1"/>
    </source>
</evidence>
<protein>
    <submittedName>
        <fullName evidence="3">DUF4365 domain-containing protein</fullName>
    </submittedName>
</protein>